<dbReference type="SUPFAM" id="SSF55785">
    <property type="entry name" value="PYP-like sensor domain (PAS domain)"/>
    <property type="match status" value="1"/>
</dbReference>
<sequence length="223" mass="23955">FSALSAEEGGEPCCAALERGAELQRGEIMSIVQGVVKNSAHAASLMDPTDPNQQMLAVSESFQEMSGYHESELLQASSRLLIEGCEHETDPEVLAAMRNSHSTGSPLFAEAVNRSKQGWLFRNSMYIRGLMVAIDPVTEDPMWLVLTTHAGSEAASGEEGAAEDGRGGVLRGLRAAGEDLRAEIHDELARRCASAAARPAEPEADPPPCRRGLCSVLPRPRWC</sequence>
<protein>
    <recommendedName>
        <fullName evidence="3">PAS domain-containing protein</fullName>
    </recommendedName>
</protein>
<keyword evidence="2" id="KW-1185">Reference proteome</keyword>
<dbReference type="Gene3D" id="3.30.450.20">
    <property type="entry name" value="PAS domain"/>
    <property type="match status" value="1"/>
</dbReference>
<feature type="non-terminal residue" evidence="1">
    <location>
        <position position="1"/>
    </location>
</feature>
<proteinExistence type="predicted"/>
<organism evidence="1 2">
    <name type="scientific">Prorocentrum cordatum</name>
    <dbReference type="NCBI Taxonomy" id="2364126"/>
    <lineage>
        <taxon>Eukaryota</taxon>
        <taxon>Sar</taxon>
        <taxon>Alveolata</taxon>
        <taxon>Dinophyceae</taxon>
        <taxon>Prorocentrales</taxon>
        <taxon>Prorocentraceae</taxon>
        <taxon>Prorocentrum</taxon>
    </lineage>
</organism>
<dbReference type="InterPro" id="IPR000014">
    <property type="entry name" value="PAS"/>
</dbReference>
<dbReference type="Proteomes" id="UP001189429">
    <property type="component" value="Unassembled WGS sequence"/>
</dbReference>
<dbReference type="CDD" id="cd00130">
    <property type="entry name" value="PAS"/>
    <property type="match status" value="1"/>
</dbReference>
<dbReference type="InterPro" id="IPR035965">
    <property type="entry name" value="PAS-like_dom_sf"/>
</dbReference>
<evidence type="ECO:0000313" key="2">
    <source>
        <dbReference type="Proteomes" id="UP001189429"/>
    </source>
</evidence>
<evidence type="ECO:0000313" key="1">
    <source>
        <dbReference type="EMBL" id="CAK0905074.1"/>
    </source>
</evidence>
<evidence type="ECO:0008006" key="3">
    <source>
        <dbReference type="Google" id="ProtNLM"/>
    </source>
</evidence>
<comment type="caution">
    <text evidence="1">The sequence shown here is derived from an EMBL/GenBank/DDBJ whole genome shotgun (WGS) entry which is preliminary data.</text>
</comment>
<dbReference type="EMBL" id="CAUYUJ010021503">
    <property type="protein sequence ID" value="CAK0905074.1"/>
    <property type="molecule type" value="Genomic_DNA"/>
</dbReference>
<name>A0ABN9XY87_9DINO</name>
<reference evidence="1" key="1">
    <citation type="submission" date="2023-10" db="EMBL/GenBank/DDBJ databases">
        <authorList>
            <person name="Chen Y."/>
            <person name="Shah S."/>
            <person name="Dougan E. K."/>
            <person name="Thang M."/>
            <person name="Chan C."/>
        </authorList>
    </citation>
    <scope>NUCLEOTIDE SEQUENCE [LARGE SCALE GENOMIC DNA]</scope>
</reference>
<gene>
    <name evidence="1" type="ORF">PCOR1329_LOCUS80899</name>
</gene>
<accession>A0ABN9XY87</accession>